<protein>
    <recommendedName>
        <fullName evidence="1">Aminotransferase-like plant mobile domain-containing protein</fullName>
    </recommendedName>
</protein>
<sequence>MHPRSCDPSLLHLHSNHRSTEIWRLGGGDSQRCRRRNPNHTRLPNLHRRMFHLLQSTGFYGIARVSFLQLDWSIIAALVERWIVSHSFLEKTGRTLSVFRVVLDELAPSHFIWMPYSTDVIDTLPPYCLIGRHVWRYRGPMICIFIVEPHMVDRVSRQFGMLQSIPINTNSPSKPQLNIIIVIYRHNPIFHVIWIFTSIFNP</sequence>
<evidence type="ECO:0000313" key="2">
    <source>
        <dbReference type="EMBL" id="KAK1380508.1"/>
    </source>
</evidence>
<keyword evidence="3" id="KW-1185">Reference proteome</keyword>
<dbReference type="AlphaFoldDB" id="A0AAD8MQT7"/>
<reference evidence="2" key="1">
    <citation type="submission" date="2023-02" db="EMBL/GenBank/DDBJ databases">
        <title>Genome of toxic invasive species Heracleum sosnowskyi carries increased number of genes despite the absence of recent whole-genome duplications.</title>
        <authorList>
            <person name="Schelkunov M."/>
            <person name="Shtratnikova V."/>
            <person name="Makarenko M."/>
            <person name="Klepikova A."/>
            <person name="Omelchenko D."/>
            <person name="Novikova G."/>
            <person name="Obukhova E."/>
            <person name="Bogdanov V."/>
            <person name="Penin A."/>
            <person name="Logacheva M."/>
        </authorList>
    </citation>
    <scope>NUCLEOTIDE SEQUENCE</scope>
    <source>
        <strain evidence="2">Hsosn_3</strain>
        <tissue evidence="2">Leaf</tissue>
    </source>
</reference>
<accession>A0AAD8MQT7</accession>
<reference evidence="2" key="2">
    <citation type="submission" date="2023-05" db="EMBL/GenBank/DDBJ databases">
        <authorList>
            <person name="Schelkunov M.I."/>
        </authorList>
    </citation>
    <scope>NUCLEOTIDE SEQUENCE</scope>
    <source>
        <strain evidence="2">Hsosn_3</strain>
        <tissue evidence="2">Leaf</tissue>
    </source>
</reference>
<comment type="caution">
    <text evidence="2">The sequence shown here is derived from an EMBL/GenBank/DDBJ whole genome shotgun (WGS) entry which is preliminary data.</text>
</comment>
<dbReference type="PANTHER" id="PTHR46033:SF8">
    <property type="entry name" value="PROTEIN MAINTENANCE OF MERISTEMS-LIKE"/>
    <property type="match status" value="1"/>
</dbReference>
<evidence type="ECO:0000313" key="3">
    <source>
        <dbReference type="Proteomes" id="UP001237642"/>
    </source>
</evidence>
<dbReference type="PANTHER" id="PTHR46033">
    <property type="entry name" value="PROTEIN MAIN-LIKE 2"/>
    <property type="match status" value="1"/>
</dbReference>
<dbReference type="GO" id="GO:0010073">
    <property type="term" value="P:meristem maintenance"/>
    <property type="evidence" value="ECO:0007669"/>
    <property type="project" value="InterPro"/>
</dbReference>
<gene>
    <name evidence="2" type="ORF">POM88_027252</name>
</gene>
<dbReference type="InterPro" id="IPR044824">
    <property type="entry name" value="MAIN-like"/>
</dbReference>
<dbReference type="Proteomes" id="UP001237642">
    <property type="component" value="Unassembled WGS sequence"/>
</dbReference>
<proteinExistence type="predicted"/>
<dbReference type="Pfam" id="PF10536">
    <property type="entry name" value="PMD"/>
    <property type="match status" value="1"/>
</dbReference>
<name>A0AAD8MQT7_9APIA</name>
<organism evidence="2 3">
    <name type="scientific">Heracleum sosnowskyi</name>
    <dbReference type="NCBI Taxonomy" id="360622"/>
    <lineage>
        <taxon>Eukaryota</taxon>
        <taxon>Viridiplantae</taxon>
        <taxon>Streptophyta</taxon>
        <taxon>Embryophyta</taxon>
        <taxon>Tracheophyta</taxon>
        <taxon>Spermatophyta</taxon>
        <taxon>Magnoliopsida</taxon>
        <taxon>eudicotyledons</taxon>
        <taxon>Gunneridae</taxon>
        <taxon>Pentapetalae</taxon>
        <taxon>asterids</taxon>
        <taxon>campanulids</taxon>
        <taxon>Apiales</taxon>
        <taxon>Apiaceae</taxon>
        <taxon>Apioideae</taxon>
        <taxon>apioid superclade</taxon>
        <taxon>Tordylieae</taxon>
        <taxon>Tordyliinae</taxon>
        <taxon>Heracleum</taxon>
    </lineage>
</organism>
<dbReference type="InterPro" id="IPR019557">
    <property type="entry name" value="AminoTfrase-like_pln_mobile"/>
</dbReference>
<feature type="domain" description="Aminotransferase-like plant mobile" evidence="1">
    <location>
        <begin position="89"/>
        <end position="169"/>
    </location>
</feature>
<evidence type="ECO:0000259" key="1">
    <source>
        <dbReference type="Pfam" id="PF10536"/>
    </source>
</evidence>
<dbReference type="EMBL" id="JAUIZM010000006">
    <property type="protein sequence ID" value="KAK1380508.1"/>
    <property type="molecule type" value="Genomic_DNA"/>
</dbReference>